<dbReference type="GO" id="GO:0003700">
    <property type="term" value="F:DNA-binding transcription factor activity"/>
    <property type="evidence" value="ECO:0007669"/>
    <property type="project" value="TreeGrafter"/>
</dbReference>
<keyword evidence="2 3" id="KW-0539">Nucleus</keyword>
<keyword evidence="6" id="KW-1185">Reference proteome</keyword>
<dbReference type="Proteomes" id="UP000729402">
    <property type="component" value="Unassembled WGS sequence"/>
</dbReference>
<gene>
    <name evidence="5" type="ORF">GUJ93_ZPchr0013g34672</name>
</gene>
<feature type="domain" description="CCT" evidence="4">
    <location>
        <begin position="303"/>
        <end position="345"/>
    </location>
</feature>
<evidence type="ECO:0000256" key="3">
    <source>
        <dbReference type="PROSITE-ProRule" id="PRU00357"/>
    </source>
</evidence>
<comment type="subcellular location">
    <subcellularLocation>
        <location evidence="1 3">Nucleus</location>
    </subcellularLocation>
</comment>
<evidence type="ECO:0000259" key="4">
    <source>
        <dbReference type="PROSITE" id="PS51017"/>
    </source>
</evidence>
<accession>A0A8J6BWU3</accession>
<reference evidence="5" key="1">
    <citation type="journal article" date="2021" name="bioRxiv">
        <title>Whole Genome Assembly and Annotation of Northern Wild Rice, Zizania palustris L., Supports a Whole Genome Duplication in the Zizania Genus.</title>
        <authorList>
            <person name="Haas M."/>
            <person name="Kono T."/>
            <person name="Macchietto M."/>
            <person name="Millas R."/>
            <person name="McGilp L."/>
            <person name="Shao M."/>
            <person name="Duquette J."/>
            <person name="Hirsch C.N."/>
            <person name="Kimball J."/>
        </authorList>
    </citation>
    <scope>NUCLEOTIDE SEQUENCE</scope>
    <source>
        <tissue evidence="5">Fresh leaf tissue</tissue>
    </source>
</reference>
<sequence>MLEMLMMMFEADTNGAALSDHQLCIEGISSPIADQILDFCDGGLGDDLFTAVATTSEPFAASSDDGSSSSTGTPLCSYRDDIPAVATTTFSPLLSFDSTLLALLEQEQNPDLDTEILPPIDDTFTAPAYYPAVAETSIEQFKVPEHTAEPLPPMQASRTVTTALMPLTSGYDDECLTAALAGGCMGLDGNLYQHTGVMIPSCNVEAPQVAFFNHNSNNVMVLMDINNIGEYQRMIEGEGLTRTYSDTDSMQGAFTNAAEMQMGENNQNMITGCNEIPATLPSTEGSTLEDSPYKGVRLTAEQRKEKIHRYIKKRNERNFSKKIKYACRKTLADSRPRVRGRFAKNEELCEATTSSSQNLEQYEELVDMKAEDMLDSSDILAHLSSMNSYSYKYNCTVDSWI</sequence>
<dbReference type="Pfam" id="PF06203">
    <property type="entry name" value="CCT"/>
    <property type="match status" value="1"/>
</dbReference>
<proteinExistence type="predicted"/>
<name>A0A8J6BWU3_ZIZPA</name>
<evidence type="ECO:0000256" key="1">
    <source>
        <dbReference type="ARBA" id="ARBA00004123"/>
    </source>
</evidence>
<comment type="caution">
    <text evidence="5">The sequence shown here is derived from an EMBL/GenBank/DDBJ whole genome shotgun (WGS) entry which is preliminary data.</text>
</comment>
<dbReference type="PANTHER" id="PTHR31319">
    <property type="entry name" value="ZINC FINGER PROTEIN CONSTANS-LIKE 4"/>
    <property type="match status" value="1"/>
</dbReference>
<evidence type="ECO:0000256" key="2">
    <source>
        <dbReference type="ARBA" id="ARBA00023242"/>
    </source>
</evidence>
<dbReference type="GO" id="GO:0009909">
    <property type="term" value="P:regulation of flower development"/>
    <property type="evidence" value="ECO:0007669"/>
    <property type="project" value="InterPro"/>
</dbReference>
<dbReference type="AlphaFoldDB" id="A0A8J6BWU3"/>
<evidence type="ECO:0000313" key="5">
    <source>
        <dbReference type="EMBL" id="KAG8095846.1"/>
    </source>
</evidence>
<reference evidence="5" key="2">
    <citation type="submission" date="2021-02" db="EMBL/GenBank/DDBJ databases">
        <authorList>
            <person name="Kimball J.A."/>
            <person name="Haas M.W."/>
            <person name="Macchietto M."/>
            <person name="Kono T."/>
            <person name="Duquette J."/>
            <person name="Shao M."/>
        </authorList>
    </citation>
    <scope>NUCLEOTIDE SEQUENCE</scope>
    <source>
        <tissue evidence="5">Fresh leaf tissue</tissue>
    </source>
</reference>
<dbReference type="EMBL" id="JAAALK010000079">
    <property type="protein sequence ID" value="KAG8095846.1"/>
    <property type="molecule type" value="Genomic_DNA"/>
</dbReference>
<dbReference type="PANTHER" id="PTHR31319:SF110">
    <property type="entry name" value="CCT MOTIF FAMILY PROTEIN"/>
    <property type="match status" value="1"/>
</dbReference>
<evidence type="ECO:0000313" key="6">
    <source>
        <dbReference type="Proteomes" id="UP000729402"/>
    </source>
</evidence>
<dbReference type="GO" id="GO:0005634">
    <property type="term" value="C:nucleus"/>
    <property type="evidence" value="ECO:0007669"/>
    <property type="project" value="UniProtKB-SubCell"/>
</dbReference>
<dbReference type="InterPro" id="IPR045281">
    <property type="entry name" value="CONSTANS-like"/>
</dbReference>
<dbReference type="PROSITE" id="PS51017">
    <property type="entry name" value="CCT"/>
    <property type="match status" value="1"/>
</dbReference>
<protein>
    <recommendedName>
        <fullName evidence="4">CCT domain-containing protein</fullName>
    </recommendedName>
</protein>
<dbReference type="InterPro" id="IPR010402">
    <property type="entry name" value="CCT_domain"/>
</dbReference>
<organism evidence="5 6">
    <name type="scientific">Zizania palustris</name>
    <name type="common">Northern wild rice</name>
    <dbReference type="NCBI Taxonomy" id="103762"/>
    <lineage>
        <taxon>Eukaryota</taxon>
        <taxon>Viridiplantae</taxon>
        <taxon>Streptophyta</taxon>
        <taxon>Embryophyta</taxon>
        <taxon>Tracheophyta</taxon>
        <taxon>Spermatophyta</taxon>
        <taxon>Magnoliopsida</taxon>
        <taxon>Liliopsida</taxon>
        <taxon>Poales</taxon>
        <taxon>Poaceae</taxon>
        <taxon>BOP clade</taxon>
        <taxon>Oryzoideae</taxon>
        <taxon>Oryzeae</taxon>
        <taxon>Zizaniinae</taxon>
        <taxon>Zizania</taxon>
    </lineage>
</organism>
<dbReference type="OrthoDB" id="153872at2759"/>